<geneLocation type="plasmid" evidence="1">
    <name>unnamed</name>
</geneLocation>
<comment type="caution">
    <text evidence="1">The sequence shown here is derived from an EMBL/GenBank/DDBJ whole genome shotgun (WGS) entry which is preliminary data.</text>
</comment>
<reference evidence="1 2" key="1">
    <citation type="submission" date="2023-11" db="EMBL/GenBank/DDBJ databases">
        <title>Draft genome of Azohydromonas lata strain H1 (DSM1123), a polyhydroxyalkanoate producer.</title>
        <authorList>
            <person name="Traversa D."/>
            <person name="D'Addabbo P."/>
            <person name="Pazzani C."/>
            <person name="Manzari C."/>
            <person name="Chiara M."/>
            <person name="Scrascia M."/>
        </authorList>
    </citation>
    <scope>NUCLEOTIDE SEQUENCE [LARGE SCALE GENOMIC DNA]</scope>
    <source>
        <strain evidence="1 2">H1</strain>
        <plasmid evidence="1">unnamed</plasmid>
    </source>
</reference>
<sequence>MTTNDTDCSSARGLNRVDPIQLNQVLVAIAYAGQCPYAAGSLLPPNPKPEARWPMLGAPLSARIWQLAEWLNSDTHTGRGSLPAPVRREVSRFLSDQGLAHISPQDLVRGLASLARLPGGADEPVPQDRQKVMLRAMKNDRRFASWPSASVGATSRDNQVGLRRLIKTAGMPGLWARYALRVVMHAMGLALDDRASLWLLRHALRRAALDVSLSAHPHQAPAASMLRRAWQTMLDDLVPAAGRVPSASEWENVKRRWTQQEPLFNPLRHGDIADPALIREWIINEARDAQTRGDLALKQQLDAWPVQLPEQVHAWAWAVARELMDATRYGDFRLHEAVRLEPALPEGDRPEQDPPTSLHYLAVQFKQKRRKSSRLHHVPDAILHEARRATLHSHFRYMADHPPLAHLATLEIGRDLACDH</sequence>
<keyword evidence="2" id="KW-1185">Reference proteome</keyword>
<dbReference type="Proteomes" id="UP001293718">
    <property type="component" value="Unassembled WGS sequence"/>
</dbReference>
<organism evidence="1 2">
    <name type="scientific">Azohydromonas lata</name>
    <dbReference type="NCBI Taxonomy" id="45677"/>
    <lineage>
        <taxon>Bacteria</taxon>
        <taxon>Pseudomonadati</taxon>
        <taxon>Pseudomonadota</taxon>
        <taxon>Betaproteobacteria</taxon>
        <taxon>Burkholderiales</taxon>
        <taxon>Sphaerotilaceae</taxon>
        <taxon>Azohydromonas</taxon>
    </lineage>
</organism>
<keyword evidence="1" id="KW-0614">Plasmid</keyword>
<proteinExistence type="predicted"/>
<evidence type="ECO:0000313" key="2">
    <source>
        <dbReference type="Proteomes" id="UP001293718"/>
    </source>
</evidence>
<dbReference type="RefSeq" id="WP_322464023.1">
    <property type="nucleotide sequence ID" value="NZ_JAXOJX010000001.1"/>
</dbReference>
<gene>
    <name evidence="1" type="ORF">SM757_01955</name>
</gene>
<accession>A0ABU5I8B6</accession>
<dbReference type="EMBL" id="JAXOJX010000001">
    <property type="protein sequence ID" value="MDZ5455329.1"/>
    <property type="molecule type" value="Genomic_DNA"/>
</dbReference>
<protein>
    <submittedName>
        <fullName evidence="1">Uncharacterized protein</fullName>
    </submittedName>
</protein>
<name>A0ABU5I8B6_9BURK</name>
<evidence type="ECO:0000313" key="1">
    <source>
        <dbReference type="EMBL" id="MDZ5455329.1"/>
    </source>
</evidence>